<evidence type="ECO:0000259" key="2">
    <source>
        <dbReference type="PROSITE" id="PS50994"/>
    </source>
</evidence>
<dbReference type="EMBL" id="JAALDK010000001">
    <property type="protein sequence ID" value="NUX99734.1"/>
    <property type="molecule type" value="Genomic_DNA"/>
</dbReference>
<dbReference type="InterPro" id="IPR001584">
    <property type="entry name" value="Integrase_cat-core"/>
</dbReference>
<sequence>MIDFKVERNPALAAGLVLRSGTAPEFQYLRVTHVFRTCVYVMRIGEPVEVRTARRPRRVDRADIEKLAGEANSCWGRVALPAALSDTPAKDSEKDRELEHSWAIIEPLVCAFKQEKNLNRYFFTRHISRRAELIQMSEVTLRKLLLRYYYFGSIKSALLPLPYGPSPLYERQSDNAATTSSLAKKPARRGRKSANTSTLGVNDFVVSSDDIADMLHRFALEKNRDGHSLSKIHVDYLANEFRARNPHIMAEYVEKLRQVPVTLRQLRYYTDEAFQFIRDLAAGSVEDGRNYESGLVAIGPGEITEIDSTRGRIHLVSRKSPTVCVGKPTIYLAIDRWSRYIPAVYLSLRPPSYEELRYLLLIMFTDRESRFSDLDVDVDERRWPRGRMSACICEDRGPDQVCASAKQAIADDLRIELQILPPRCPDGKAIVERLIRTLKKRMASNQGAYANRPIDRETKAAALKAETAAIYTLSDAYRILIELVVEHNNRPHRSLRRNKDLTQAGVVPTPQAAYLWGLENITGMRVPPLPDADYQRLLLGTDTATITERKLRYRNRSYQPVNTAAKVIALNSTKRGKSVSVRVDKTFPREVFVPSSREPWAKFRIKISAANEIRGLALDEEEALSRIESELWASSEHEATRSRVGAAVAEQTSRKRGGRPAKGGQAAASDSADVKRRLTRRYSQNAGASIHASTSKDSAWKKIEQQEKEALLSKVQERRRRK</sequence>
<dbReference type="PROSITE" id="PS50994">
    <property type="entry name" value="INTEGRASE"/>
    <property type="match status" value="1"/>
</dbReference>
<dbReference type="InterPro" id="IPR012337">
    <property type="entry name" value="RNaseH-like_sf"/>
</dbReference>
<protein>
    <submittedName>
        <fullName evidence="3">Transposase family protein</fullName>
    </submittedName>
</protein>
<gene>
    <name evidence="3" type="ORF">G5S42_08420</name>
</gene>
<dbReference type="Gene3D" id="3.30.420.10">
    <property type="entry name" value="Ribonuclease H-like superfamily/Ribonuclease H"/>
    <property type="match status" value="1"/>
</dbReference>
<feature type="region of interest" description="Disordered" evidence="1">
    <location>
        <begin position="638"/>
        <end position="701"/>
    </location>
</feature>
<evidence type="ECO:0000313" key="3">
    <source>
        <dbReference type="EMBL" id="NUX99734.1"/>
    </source>
</evidence>
<proteinExistence type="predicted"/>
<dbReference type="GO" id="GO:0003676">
    <property type="term" value="F:nucleic acid binding"/>
    <property type="evidence" value="ECO:0007669"/>
    <property type="project" value="InterPro"/>
</dbReference>
<dbReference type="GeneID" id="301100361"/>
<evidence type="ECO:0000256" key="1">
    <source>
        <dbReference type="SAM" id="MobiDB-lite"/>
    </source>
</evidence>
<feature type="compositionally biased region" description="Polar residues" evidence="1">
    <location>
        <begin position="681"/>
        <end position="697"/>
    </location>
</feature>
<reference evidence="3 4" key="1">
    <citation type="submission" date="2020-02" db="EMBL/GenBank/DDBJ databases">
        <title>Paraburkholderia simonii sp. nov. and Paraburkholderia youngii sp. nov. Brazilian and Mexican Mimosa-associated rhizobia.</title>
        <authorList>
            <person name="Mavima L."/>
            <person name="Beukes C.W."/>
            <person name="Chan W.Y."/>
            <person name="Palmer M."/>
            <person name="De Meyer S.E."/>
            <person name="James E.K."/>
            <person name="Venter S.N."/>
            <person name="Steenkamp E.T."/>
        </authorList>
    </citation>
    <scope>NUCLEOTIDE SEQUENCE [LARGE SCALE GENOMIC DNA]</scope>
    <source>
        <strain evidence="3 4">JPY169</strain>
    </source>
</reference>
<dbReference type="InterPro" id="IPR036397">
    <property type="entry name" value="RNaseH_sf"/>
</dbReference>
<feature type="domain" description="Integrase catalytic" evidence="2">
    <location>
        <begin position="296"/>
        <end position="516"/>
    </location>
</feature>
<dbReference type="SUPFAM" id="SSF53098">
    <property type="entry name" value="Ribonuclease H-like"/>
    <property type="match status" value="1"/>
</dbReference>
<dbReference type="AlphaFoldDB" id="A0A7Y6MYS7"/>
<evidence type="ECO:0000313" key="4">
    <source>
        <dbReference type="Proteomes" id="UP000594380"/>
    </source>
</evidence>
<name>A0A7Y6MYS7_9BURK</name>
<dbReference type="Proteomes" id="UP000594380">
    <property type="component" value="Unassembled WGS sequence"/>
</dbReference>
<organism evidence="3 4">
    <name type="scientific">Paraburkholderia youngii</name>
    <dbReference type="NCBI Taxonomy" id="2782701"/>
    <lineage>
        <taxon>Bacteria</taxon>
        <taxon>Pseudomonadati</taxon>
        <taxon>Pseudomonadota</taxon>
        <taxon>Betaproteobacteria</taxon>
        <taxon>Burkholderiales</taxon>
        <taxon>Burkholderiaceae</taxon>
        <taxon>Paraburkholderia</taxon>
    </lineage>
</organism>
<feature type="region of interest" description="Disordered" evidence="1">
    <location>
        <begin position="170"/>
        <end position="195"/>
    </location>
</feature>
<dbReference type="GO" id="GO:0015074">
    <property type="term" value="P:DNA integration"/>
    <property type="evidence" value="ECO:0007669"/>
    <property type="project" value="InterPro"/>
</dbReference>
<dbReference type="RefSeq" id="WP_176106339.1">
    <property type="nucleotide sequence ID" value="NZ_JAALDK010000001.1"/>
</dbReference>
<accession>A0A7Y6MYS7</accession>
<comment type="caution">
    <text evidence="3">The sequence shown here is derived from an EMBL/GenBank/DDBJ whole genome shotgun (WGS) entry which is preliminary data.</text>
</comment>